<dbReference type="InterPro" id="IPR050490">
    <property type="entry name" value="Bact_solute-bd_prot1"/>
</dbReference>
<sequence>MSEPRTRARVTILLFTFAALSLVFLSACQKREKDDLDDFDPNEPVKLKVMYILEETFGQTYGNLLQRKYPNLELEIVAPGLGTFTIDDYLQQINKEQPDVLFLSLPLYEKLADAGRLMELDSVIQQDRFDLSGIYPAVIEQLRVSGNGKLYGLTPELFSHAIYYNADLFRKYGVELPTDRMSWDEVFKLAQRFPSDGNEEEHIYGFKKDVTGGLSELVMVVGDTIGLTSVSSDGLRLTLQSDGWRKVFESVMKTYQSGNLHIPTGPITFAPETDPFIKGQLAMRLDSFSYYSQMLEGRRKLKSSHPFELGVVTAPVNPATPDMTNQFMIGLIFAVNNQTAHKRAAWEVVKYINSEEVAKIHSRTAYLSAPARKEYAKAFEELNIEPFYALKTTATRHSDSRFPHTFARVSLGPLVTNELQLVADGAKSLDEAIETIQTEGQQLLDAYLVKLSSQGNE</sequence>
<dbReference type="SUPFAM" id="SSF53850">
    <property type="entry name" value="Periplasmic binding protein-like II"/>
    <property type="match status" value="1"/>
</dbReference>
<dbReference type="PANTHER" id="PTHR43649:SF31">
    <property type="entry name" value="SN-GLYCEROL-3-PHOSPHATE-BINDING PERIPLASMIC PROTEIN UGPB"/>
    <property type="match status" value="1"/>
</dbReference>
<dbReference type="EMBL" id="QRDZ01000036">
    <property type="protein sequence ID" value="RED57481.1"/>
    <property type="molecule type" value="Genomic_DNA"/>
</dbReference>
<evidence type="ECO:0000313" key="6">
    <source>
        <dbReference type="Proteomes" id="UP000256977"/>
    </source>
</evidence>
<comment type="subcellular location">
    <subcellularLocation>
        <location evidence="1">Cell envelope</location>
    </subcellularLocation>
</comment>
<evidence type="ECO:0000256" key="4">
    <source>
        <dbReference type="ARBA" id="ARBA00022729"/>
    </source>
</evidence>
<dbReference type="OrthoDB" id="2675752at2"/>
<organism evidence="5 6">
    <name type="scientific">Cohnella phaseoli</name>
    <dbReference type="NCBI Taxonomy" id="456490"/>
    <lineage>
        <taxon>Bacteria</taxon>
        <taxon>Bacillati</taxon>
        <taxon>Bacillota</taxon>
        <taxon>Bacilli</taxon>
        <taxon>Bacillales</taxon>
        <taxon>Paenibacillaceae</taxon>
        <taxon>Cohnella</taxon>
    </lineage>
</organism>
<dbReference type="Gene3D" id="3.40.190.10">
    <property type="entry name" value="Periplasmic binding protein-like II"/>
    <property type="match status" value="1"/>
</dbReference>
<accession>A0A3D9I722</accession>
<dbReference type="Proteomes" id="UP000256977">
    <property type="component" value="Unassembled WGS sequence"/>
</dbReference>
<dbReference type="Pfam" id="PF13416">
    <property type="entry name" value="SBP_bac_8"/>
    <property type="match status" value="1"/>
</dbReference>
<proteinExistence type="inferred from homology"/>
<gene>
    <name evidence="5" type="ORF">DFP98_13635</name>
</gene>
<dbReference type="GO" id="GO:0030313">
    <property type="term" value="C:cell envelope"/>
    <property type="evidence" value="ECO:0007669"/>
    <property type="project" value="UniProtKB-SubCell"/>
</dbReference>
<keyword evidence="5" id="KW-0762">Sugar transport</keyword>
<evidence type="ECO:0000256" key="2">
    <source>
        <dbReference type="ARBA" id="ARBA00008520"/>
    </source>
</evidence>
<evidence type="ECO:0000256" key="1">
    <source>
        <dbReference type="ARBA" id="ARBA00004196"/>
    </source>
</evidence>
<dbReference type="RefSeq" id="WP_116064683.1">
    <property type="nucleotide sequence ID" value="NZ_QRDZ01000036.1"/>
</dbReference>
<dbReference type="PANTHER" id="PTHR43649">
    <property type="entry name" value="ARABINOSE-BINDING PROTEIN-RELATED"/>
    <property type="match status" value="1"/>
</dbReference>
<reference evidence="5 6" key="1">
    <citation type="submission" date="2018-07" db="EMBL/GenBank/DDBJ databases">
        <title>Genomic Encyclopedia of Type Strains, Phase III (KMG-III): the genomes of soil and plant-associated and newly described type strains.</title>
        <authorList>
            <person name="Whitman W."/>
        </authorList>
    </citation>
    <scope>NUCLEOTIDE SEQUENCE [LARGE SCALE GENOMIC DNA]</scope>
    <source>
        <strain evidence="5 6">CECT 7287</strain>
    </source>
</reference>
<dbReference type="AlphaFoldDB" id="A0A3D9I722"/>
<evidence type="ECO:0000313" key="5">
    <source>
        <dbReference type="EMBL" id="RED57481.1"/>
    </source>
</evidence>
<name>A0A3D9I722_9BACL</name>
<evidence type="ECO:0000256" key="3">
    <source>
        <dbReference type="ARBA" id="ARBA00022448"/>
    </source>
</evidence>
<comment type="similarity">
    <text evidence="2">Belongs to the bacterial solute-binding protein 1 family.</text>
</comment>
<comment type="caution">
    <text evidence="5">The sequence shown here is derived from an EMBL/GenBank/DDBJ whole genome shotgun (WGS) entry which is preliminary data.</text>
</comment>
<protein>
    <submittedName>
        <fullName evidence="5">Multiple sugar transport system substrate-binding protein</fullName>
    </submittedName>
</protein>
<dbReference type="PROSITE" id="PS51257">
    <property type="entry name" value="PROKAR_LIPOPROTEIN"/>
    <property type="match status" value="1"/>
</dbReference>
<keyword evidence="3" id="KW-0813">Transport</keyword>
<dbReference type="InterPro" id="IPR006059">
    <property type="entry name" value="SBP"/>
</dbReference>
<keyword evidence="6" id="KW-1185">Reference proteome</keyword>
<keyword evidence="4" id="KW-0732">Signal</keyword>